<evidence type="ECO:0000313" key="3">
    <source>
        <dbReference type="EMBL" id="JAC61335.1"/>
    </source>
</evidence>
<dbReference type="GO" id="GO:0000976">
    <property type="term" value="F:transcription cis-regulatory region binding"/>
    <property type="evidence" value="ECO:0007669"/>
    <property type="project" value="TreeGrafter"/>
</dbReference>
<feature type="compositionally biased region" description="Basic residues" evidence="1">
    <location>
        <begin position="137"/>
        <end position="149"/>
    </location>
</feature>
<dbReference type="InterPro" id="IPR045104">
    <property type="entry name" value="Alfin"/>
</dbReference>
<gene>
    <name evidence="4" type="ORF">TSPGSL018_13469</name>
    <name evidence="5" type="ORF">TSPGSL018_15232</name>
    <name evidence="3" type="ORF">TSPGSL018_26546</name>
</gene>
<dbReference type="EMBL" id="GBEZ01007038">
    <property type="protein sequence ID" value="JAC78393.1"/>
    <property type="molecule type" value="Transcribed_RNA"/>
</dbReference>
<evidence type="ECO:0000259" key="2">
    <source>
        <dbReference type="Pfam" id="PF12165"/>
    </source>
</evidence>
<dbReference type="AlphaFoldDB" id="A0A061R0R7"/>
<feature type="domain" description="Alfin N-terminal" evidence="2">
    <location>
        <begin position="7"/>
        <end position="132"/>
    </location>
</feature>
<dbReference type="InterPro" id="IPR021998">
    <property type="entry name" value="Alfin_N"/>
</dbReference>
<dbReference type="Pfam" id="PF12165">
    <property type="entry name" value="Alfin"/>
    <property type="match status" value="1"/>
</dbReference>
<name>A0A061R0R7_9CHLO</name>
<reference evidence="4" key="1">
    <citation type="submission" date="2014-05" db="EMBL/GenBank/DDBJ databases">
        <title>The transcriptome of the halophilic microalga Tetraselmis sp. GSL018 isolated from the Great Salt Lake, Utah.</title>
        <authorList>
            <person name="Jinkerson R.E."/>
            <person name="D'Adamo S."/>
            <person name="Posewitz M.C."/>
        </authorList>
    </citation>
    <scope>NUCLEOTIDE SEQUENCE</scope>
    <source>
        <strain evidence="4">GSL018</strain>
    </source>
</reference>
<dbReference type="GO" id="GO:0042393">
    <property type="term" value="F:histone binding"/>
    <property type="evidence" value="ECO:0007669"/>
    <property type="project" value="InterPro"/>
</dbReference>
<dbReference type="PANTHER" id="PTHR12321:SF98">
    <property type="entry name" value="PHD FINGER PROTEIN ALFIN-LIKE 5"/>
    <property type="match status" value="1"/>
</dbReference>
<dbReference type="GO" id="GO:0006355">
    <property type="term" value="P:regulation of DNA-templated transcription"/>
    <property type="evidence" value="ECO:0007669"/>
    <property type="project" value="InterPro"/>
</dbReference>
<protein>
    <submittedName>
        <fullName evidence="4">Phd finger protein alfin-like 1-like</fullName>
    </submittedName>
</protein>
<dbReference type="Gene3D" id="2.30.30.140">
    <property type="match status" value="1"/>
</dbReference>
<evidence type="ECO:0000313" key="5">
    <source>
        <dbReference type="EMBL" id="JAC78393.1"/>
    </source>
</evidence>
<dbReference type="PANTHER" id="PTHR12321">
    <property type="entry name" value="CPG BINDING PROTEIN"/>
    <property type="match status" value="1"/>
</dbReference>
<dbReference type="GO" id="GO:0003712">
    <property type="term" value="F:transcription coregulator activity"/>
    <property type="evidence" value="ECO:0007669"/>
    <property type="project" value="TreeGrafter"/>
</dbReference>
<evidence type="ECO:0000313" key="4">
    <source>
        <dbReference type="EMBL" id="JAC66517.1"/>
    </source>
</evidence>
<dbReference type="GO" id="GO:0005634">
    <property type="term" value="C:nucleus"/>
    <property type="evidence" value="ECO:0007669"/>
    <property type="project" value="TreeGrafter"/>
</dbReference>
<sequence length="247" mass="27889">MQEFPRTVEDIFKDYTGRRSGILMALTEESDDFYAMCDPERDNLCLYGEPDGTWVVDLPTEEVPPETPEPVLGINFARDGMNKQDWLALVAVHSDAWLMAMAFYFAAKLDGNGRSQLYARISELQTLYEVLTDKPKARGNRGAPKKRKRTQQEPEEADMYQEIPGGDTAREAPQAAGRLLTESDIGPWLKGRAAELFWPDDGLWYSVRIASVNARGRSARIIYDGGEVEDLELDEIIREGHMSLLPQ</sequence>
<dbReference type="EMBL" id="GBEZ01025794">
    <property type="protein sequence ID" value="JAC61335.1"/>
    <property type="molecule type" value="Transcribed_RNA"/>
</dbReference>
<dbReference type="EMBL" id="GBEZ01020122">
    <property type="protein sequence ID" value="JAC66517.1"/>
    <property type="molecule type" value="Transcribed_RNA"/>
</dbReference>
<evidence type="ECO:0000256" key="1">
    <source>
        <dbReference type="SAM" id="MobiDB-lite"/>
    </source>
</evidence>
<organism evidence="4">
    <name type="scientific">Tetraselmis sp. GSL018</name>
    <dbReference type="NCBI Taxonomy" id="582737"/>
    <lineage>
        <taxon>Eukaryota</taxon>
        <taxon>Viridiplantae</taxon>
        <taxon>Chlorophyta</taxon>
        <taxon>core chlorophytes</taxon>
        <taxon>Chlorodendrophyceae</taxon>
        <taxon>Chlorodendrales</taxon>
        <taxon>Chlorodendraceae</taxon>
        <taxon>Tetraselmis</taxon>
    </lineage>
</organism>
<proteinExistence type="predicted"/>
<accession>A0A061R0R7</accession>
<feature type="region of interest" description="Disordered" evidence="1">
    <location>
        <begin position="135"/>
        <end position="158"/>
    </location>
</feature>